<keyword evidence="3 10" id="KW-0808">Transferase</keyword>
<sequence>MSSIADLPFSSLRKGDARAKAGADSAALRSGWSRAMPSPNAALMRASFSVIAALVDMAVILATAIACETLYHYFAYGYDGSTLPNLRLCMFAAILFVLSNVMRHEYAIKNYLTLEGHGWRGAVLWSVAFVCALTFGFLAKATEESSRGAFVLFYATGFLSVYAARAALVGVVRRSAERGGASARRVFLVGFESDIDEFTRRYQPWESGMNIVAAVALRDRADAMQDDLALAQASARMLLPDDVFILAPWSRTDVIDDCVAAFLRVPASIHLGPERVLDRFADAHINKIGSIASLNLSGRRHESLEIIAKRLFDIVLAAAGLIALSPLLLAVAAAIKLDSKGPALFFQRRHGFNREPFRIAKFRSMTTMEDGREITQATAGDKRVTRVGRFIRRYNIDELPQLINVLRGEMSLVGPRPHALAHDQIFERKIALYARRHNVKPGITGWAQVNGLRGEIDSPEKIRLRVEHDLYYIDHWSLPLDVWIIFMTIFSRKAYRNAL</sequence>
<accession>A0A2U1SSE3</accession>
<dbReference type="PANTHER" id="PTHR30576">
    <property type="entry name" value="COLANIC BIOSYNTHESIS UDP-GLUCOSE LIPID CARRIER TRANSFERASE"/>
    <property type="match status" value="1"/>
</dbReference>
<evidence type="ECO:0000313" key="11">
    <source>
        <dbReference type="Proteomes" id="UP000245137"/>
    </source>
</evidence>
<name>A0A2U1SSE3_METSR</name>
<comment type="subcellular location">
    <subcellularLocation>
        <location evidence="1">Membrane</location>
        <topology evidence="1">Multi-pass membrane protein</topology>
    </subcellularLocation>
</comment>
<keyword evidence="7" id="KW-0270">Exopolysaccharide synthesis</keyword>
<feature type="transmembrane region" description="Helical" evidence="8">
    <location>
        <begin position="151"/>
        <end position="172"/>
    </location>
</feature>
<dbReference type="PANTHER" id="PTHR30576:SF21">
    <property type="entry name" value="UDP-GLUCOSE:UNDECAPRENYL-PHOSPHATE GLUCOSE-1-PHOSPHATE TRANSFERASE"/>
    <property type="match status" value="1"/>
</dbReference>
<dbReference type="GO" id="GO:0016020">
    <property type="term" value="C:membrane"/>
    <property type="evidence" value="ECO:0007669"/>
    <property type="project" value="UniProtKB-SubCell"/>
</dbReference>
<feature type="transmembrane region" description="Helical" evidence="8">
    <location>
        <begin position="122"/>
        <end position="139"/>
    </location>
</feature>
<keyword evidence="5 8" id="KW-1133">Transmembrane helix</keyword>
<evidence type="ECO:0000256" key="6">
    <source>
        <dbReference type="ARBA" id="ARBA00023136"/>
    </source>
</evidence>
<dbReference type="GO" id="GO:0009242">
    <property type="term" value="P:colanic acid biosynthetic process"/>
    <property type="evidence" value="ECO:0007669"/>
    <property type="project" value="TreeGrafter"/>
</dbReference>
<keyword evidence="6 8" id="KW-0472">Membrane</keyword>
<gene>
    <name evidence="10" type="ORF">C5689_07140</name>
</gene>
<dbReference type="Proteomes" id="UP000245137">
    <property type="component" value="Unassembled WGS sequence"/>
</dbReference>
<proteinExistence type="inferred from homology"/>
<evidence type="ECO:0000256" key="8">
    <source>
        <dbReference type="SAM" id="Phobius"/>
    </source>
</evidence>
<keyword evidence="11" id="KW-1185">Reference proteome</keyword>
<dbReference type="InterPro" id="IPR003362">
    <property type="entry name" value="Bact_transf"/>
</dbReference>
<feature type="transmembrane region" description="Helical" evidence="8">
    <location>
        <begin position="85"/>
        <end position="102"/>
    </location>
</feature>
<feature type="transmembrane region" description="Helical" evidence="8">
    <location>
        <begin position="311"/>
        <end position="335"/>
    </location>
</feature>
<evidence type="ECO:0000256" key="3">
    <source>
        <dbReference type="ARBA" id="ARBA00022679"/>
    </source>
</evidence>
<dbReference type="EMBL" id="PUIV01000007">
    <property type="protein sequence ID" value="PWB94503.1"/>
    <property type="molecule type" value="Genomic_DNA"/>
</dbReference>
<evidence type="ECO:0000256" key="4">
    <source>
        <dbReference type="ARBA" id="ARBA00022692"/>
    </source>
</evidence>
<dbReference type="NCBIfam" id="TIGR03025">
    <property type="entry name" value="EPS_sugtrans"/>
    <property type="match status" value="1"/>
</dbReference>
<dbReference type="InterPro" id="IPR017475">
    <property type="entry name" value="EPS_sugar_tfrase"/>
</dbReference>
<dbReference type="AlphaFoldDB" id="A0A2U1SSE3"/>
<evidence type="ECO:0000256" key="1">
    <source>
        <dbReference type="ARBA" id="ARBA00004141"/>
    </source>
</evidence>
<dbReference type="Pfam" id="PF13727">
    <property type="entry name" value="CoA_binding_3"/>
    <property type="match status" value="1"/>
</dbReference>
<dbReference type="GO" id="GO:0000271">
    <property type="term" value="P:polysaccharide biosynthetic process"/>
    <property type="evidence" value="ECO:0007669"/>
    <property type="project" value="UniProtKB-KW"/>
</dbReference>
<evidence type="ECO:0000256" key="2">
    <source>
        <dbReference type="ARBA" id="ARBA00006464"/>
    </source>
</evidence>
<evidence type="ECO:0000256" key="5">
    <source>
        <dbReference type="ARBA" id="ARBA00022989"/>
    </source>
</evidence>
<evidence type="ECO:0000259" key="9">
    <source>
        <dbReference type="Pfam" id="PF02397"/>
    </source>
</evidence>
<dbReference type="Pfam" id="PF02397">
    <property type="entry name" value="Bac_transf"/>
    <property type="match status" value="1"/>
</dbReference>
<reference evidence="10 11" key="1">
    <citation type="journal article" date="2018" name="Appl. Microbiol. Biotechnol.">
        <title>Co-cultivation of the strictly anaerobic methanogen Methanosarcina barkeri with aerobic methanotrophs in an oxygen-limited membrane bioreactor.</title>
        <authorList>
            <person name="In 't Zandt M.H."/>
            <person name="van den Bosch T.J.M."/>
            <person name="Rijkers R."/>
            <person name="van Kessel M.A.H.J."/>
            <person name="Jetten M.S.M."/>
            <person name="Welte C.U."/>
        </authorList>
    </citation>
    <scope>NUCLEOTIDE SEQUENCE [LARGE SCALE GENOMIC DNA]</scope>
    <source>
        <strain evidence="10 11">DSM 17706</strain>
    </source>
</reference>
<keyword evidence="4 8" id="KW-0812">Transmembrane</keyword>
<feature type="transmembrane region" description="Helical" evidence="8">
    <location>
        <begin position="42"/>
        <end position="65"/>
    </location>
</feature>
<dbReference type="OrthoDB" id="9808602at2"/>
<organism evidence="10 11">
    <name type="scientific">Methylosinus sporium</name>
    <dbReference type="NCBI Taxonomy" id="428"/>
    <lineage>
        <taxon>Bacteria</taxon>
        <taxon>Pseudomonadati</taxon>
        <taxon>Pseudomonadota</taxon>
        <taxon>Alphaproteobacteria</taxon>
        <taxon>Hyphomicrobiales</taxon>
        <taxon>Methylocystaceae</taxon>
        <taxon>Methylosinus</taxon>
    </lineage>
</organism>
<protein>
    <submittedName>
        <fullName evidence="10">Polyprenyl glycosylphosphotransferase</fullName>
    </submittedName>
</protein>
<evidence type="ECO:0000256" key="7">
    <source>
        <dbReference type="ARBA" id="ARBA00023169"/>
    </source>
</evidence>
<dbReference type="GO" id="GO:0089702">
    <property type="term" value="F:undecaprenyl-phosphate glucose phosphotransferase activity"/>
    <property type="evidence" value="ECO:0007669"/>
    <property type="project" value="TreeGrafter"/>
</dbReference>
<comment type="similarity">
    <text evidence="2">Belongs to the bacterial sugar transferase family.</text>
</comment>
<evidence type="ECO:0000313" key="10">
    <source>
        <dbReference type="EMBL" id="PWB94503.1"/>
    </source>
</evidence>
<feature type="domain" description="Bacterial sugar transferase" evidence="9">
    <location>
        <begin position="309"/>
        <end position="490"/>
    </location>
</feature>
<dbReference type="RefSeq" id="WP_108916589.1">
    <property type="nucleotide sequence ID" value="NZ_BGJY01000003.1"/>
</dbReference>
<comment type="caution">
    <text evidence="10">The sequence shown here is derived from an EMBL/GenBank/DDBJ whole genome shotgun (WGS) entry which is preliminary data.</text>
</comment>